<dbReference type="OrthoDB" id="279132at2"/>
<evidence type="ECO:0000259" key="2">
    <source>
        <dbReference type="Pfam" id="PF00072"/>
    </source>
</evidence>
<organism evidence="3 4">
    <name type="scientific">Calycomorphotria hydatis</name>
    <dbReference type="NCBI Taxonomy" id="2528027"/>
    <lineage>
        <taxon>Bacteria</taxon>
        <taxon>Pseudomonadati</taxon>
        <taxon>Planctomycetota</taxon>
        <taxon>Planctomycetia</taxon>
        <taxon>Planctomycetales</taxon>
        <taxon>Planctomycetaceae</taxon>
        <taxon>Calycomorphotria</taxon>
    </lineage>
</organism>
<dbReference type="EMBL" id="CP036316">
    <property type="protein sequence ID" value="QDT65858.1"/>
    <property type="molecule type" value="Genomic_DNA"/>
</dbReference>
<evidence type="ECO:0000313" key="3">
    <source>
        <dbReference type="EMBL" id="QDT65858.1"/>
    </source>
</evidence>
<protein>
    <submittedName>
        <fullName evidence="3">Chemotaxis regulatory protein CheY</fullName>
    </submittedName>
</protein>
<dbReference type="KEGG" id="chya:V22_31200"/>
<dbReference type="InterPro" id="IPR011006">
    <property type="entry name" value="CheY-like_superfamily"/>
</dbReference>
<proteinExistence type="predicted"/>
<dbReference type="RefSeq" id="WP_145264486.1">
    <property type="nucleotide sequence ID" value="NZ_CP036316.1"/>
</dbReference>
<dbReference type="Pfam" id="PF00072">
    <property type="entry name" value="Response_reg"/>
    <property type="match status" value="1"/>
</dbReference>
<dbReference type="Proteomes" id="UP000319976">
    <property type="component" value="Chromosome"/>
</dbReference>
<dbReference type="Gene3D" id="3.40.50.2300">
    <property type="match status" value="1"/>
</dbReference>
<feature type="domain" description="Response regulatory" evidence="2">
    <location>
        <begin position="17"/>
        <end position="102"/>
    </location>
</feature>
<evidence type="ECO:0000313" key="4">
    <source>
        <dbReference type="Proteomes" id="UP000319976"/>
    </source>
</evidence>
<sequence>MTKNVLSVGQCVPDNNALKMFLKRHFDITFDTAEDGPEAMSKLSSRDYDLVTINRKLDCDYTDGVNIIKMMKAEEATKGVPVMLVSNMEDAQQQAVAAGAEQGFGKLEYGKPEVVAHLSKFLNGEAGQ</sequence>
<accession>A0A517TBW0</accession>
<reference evidence="3 4" key="1">
    <citation type="submission" date="2019-02" db="EMBL/GenBank/DDBJ databases">
        <title>Deep-cultivation of Planctomycetes and their phenomic and genomic characterization uncovers novel biology.</title>
        <authorList>
            <person name="Wiegand S."/>
            <person name="Jogler M."/>
            <person name="Boedeker C."/>
            <person name="Pinto D."/>
            <person name="Vollmers J."/>
            <person name="Rivas-Marin E."/>
            <person name="Kohn T."/>
            <person name="Peeters S.H."/>
            <person name="Heuer A."/>
            <person name="Rast P."/>
            <person name="Oberbeckmann S."/>
            <person name="Bunk B."/>
            <person name="Jeske O."/>
            <person name="Meyerdierks A."/>
            <person name="Storesund J.E."/>
            <person name="Kallscheuer N."/>
            <person name="Luecker S."/>
            <person name="Lage O.M."/>
            <person name="Pohl T."/>
            <person name="Merkel B.J."/>
            <person name="Hornburger P."/>
            <person name="Mueller R.-W."/>
            <person name="Bruemmer F."/>
            <person name="Labrenz M."/>
            <person name="Spormann A.M."/>
            <person name="Op den Camp H."/>
            <person name="Overmann J."/>
            <person name="Amann R."/>
            <person name="Jetten M.S.M."/>
            <person name="Mascher T."/>
            <person name="Medema M.H."/>
            <person name="Devos D.P."/>
            <person name="Kaster A.-K."/>
            <person name="Ovreas L."/>
            <person name="Rohde M."/>
            <person name="Galperin M.Y."/>
            <person name="Jogler C."/>
        </authorList>
    </citation>
    <scope>NUCLEOTIDE SEQUENCE [LARGE SCALE GENOMIC DNA]</scope>
    <source>
        <strain evidence="3 4">V22</strain>
    </source>
</reference>
<dbReference type="SUPFAM" id="SSF52172">
    <property type="entry name" value="CheY-like"/>
    <property type="match status" value="1"/>
</dbReference>
<keyword evidence="1" id="KW-0597">Phosphoprotein</keyword>
<gene>
    <name evidence="3" type="ORF">V22_31200</name>
</gene>
<evidence type="ECO:0000256" key="1">
    <source>
        <dbReference type="ARBA" id="ARBA00022553"/>
    </source>
</evidence>
<name>A0A517TBW0_9PLAN</name>
<dbReference type="InterPro" id="IPR050595">
    <property type="entry name" value="Bact_response_regulator"/>
</dbReference>
<dbReference type="InterPro" id="IPR001789">
    <property type="entry name" value="Sig_transdc_resp-reg_receiver"/>
</dbReference>
<dbReference type="GO" id="GO:0000160">
    <property type="term" value="P:phosphorelay signal transduction system"/>
    <property type="evidence" value="ECO:0007669"/>
    <property type="project" value="InterPro"/>
</dbReference>
<dbReference type="AlphaFoldDB" id="A0A517TBW0"/>
<dbReference type="PANTHER" id="PTHR44591">
    <property type="entry name" value="STRESS RESPONSE REGULATOR PROTEIN 1"/>
    <property type="match status" value="1"/>
</dbReference>
<dbReference type="PANTHER" id="PTHR44591:SF23">
    <property type="entry name" value="CHEY SUBFAMILY"/>
    <property type="match status" value="1"/>
</dbReference>
<keyword evidence="4" id="KW-1185">Reference proteome</keyword>